<dbReference type="Proteomes" id="UP000053372">
    <property type="component" value="Unassembled WGS sequence"/>
</dbReference>
<feature type="transmembrane region" description="Helical" evidence="6">
    <location>
        <begin position="34"/>
        <end position="55"/>
    </location>
</feature>
<evidence type="ECO:0000256" key="2">
    <source>
        <dbReference type="ARBA" id="ARBA00022475"/>
    </source>
</evidence>
<dbReference type="OrthoDB" id="488857at2"/>
<dbReference type="EMBL" id="LMTZ01000165">
    <property type="protein sequence ID" value="KST62007.1"/>
    <property type="molecule type" value="Genomic_DNA"/>
</dbReference>
<sequence length="155" mass="17598">MRKLFKRIRESGRDENFLSMVENIEVLASKALSLAMILVILIAIIDLFFYLLFFLENHLFISSIGKFNKTLFTTFGLFLNILIALEILENITAYLRKHVVQVELVIVTSLIAVARKIILLNLKTTTGTHVIGLGVSILALSISYWIVRKSNSRKS</sequence>
<keyword evidence="8" id="KW-1185">Reference proteome</keyword>
<dbReference type="GO" id="GO:0005886">
    <property type="term" value="C:plasma membrane"/>
    <property type="evidence" value="ECO:0007669"/>
    <property type="project" value="UniProtKB-SubCell"/>
</dbReference>
<accession>A0A0V7ZBX4</accession>
<gene>
    <name evidence="7" type="ORF">BC008_08210</name>
</gene>
<dbReference type="InterPro" id="IPR020948">
    <property type="entry name" value="P_starv_induced_PsiE-like"/>
</dbReference>
<dbReference type="RefSeq" id="WP_027841871.1">
    <property type="nucleotide sequence ID" value="NZ_LMTZ01000165.1"/>
</dbReference>
<keyword evidence="4 6" id="KW-1133">Transmembrane helix</keyword>
<evidence type="ECO:0000313" key="8">
    <source>
        <dbReference type="Proteomes" id="UP000053372"/>
    </source>
</evidence>
<evidence type="ECO:0000256" key="4">
    <source>
        <dbReference type="ARBA" id="ARBA00022989"/>
    </source>
</evidence>
<keyword evidence="2" id="KW-1003">Cell membrane</keyword>
<keyword evidence="5 6" id="KW-0472">Membrane</keyword>
<evidence type="ECO:0008006" key="9">
    <source>
        <dbReference type="Google" id="ProtNLM"/>
    </source>
</evidence>
<evidence type="ECO:0000256" key="5">
    <source>
        <dbReference type="ARBA" id="ARBA00023136"/>
    </source>
</evidence>
<dbReference type="AlphaFoldDB" id="A0A0V7ZBX4"/>
<reference evidence="7 8" key="1">
    <citation type="journal article" date="2015" name="Genome Announc.">
        <title>Draft Genome of the Euendolithic (true boring) Cyanobacterium Mastigocoleus testarum strain BC008.</title>
        <authorList>
            <person name="Guida B.S."/>
            <person name="Garcia-Pichel F."/>
        </authorList>
    </citation>
    <scope>NUCLEOTIDE SEQUENCE [LARGE SCALE GENOMIC DNA]</scope>
    <source>
        <strain evidence="7 8">BC008</strain>
    </source>
</reference>
<comment type="subcellular location">
    <subcellularLocation>
        <location evidence="1">Cell membrane</location>
        <topology evidence="1">Multi-pass membrane protein</topology>
    </subcellularLocation>
</comment>
<organism evidence="7 8">
    <name type="scientific">Mastigocoleus testarum BC008</name>
    <dbReference type="NCBI Taxonomy" id="371196"/>
    <lineage>
        <taxon>Bacteria</taxon>
        <taxon>Bacillati</taxon>
        <taxon>Cyanobacteriota</taxon>
        <taxon>Cyanophyceae</taxon>
        <taxon>Nostocales</taxon>
        <taxon>Hapalosiphonaceae</taxon>
        <taxon>Mastigocoleus</taxon>
    </lineage>
</organism>
<evidence type="ECO:0000256" key="3">
    <source>
        <dbReference type="ARBA" id="ARBA00022692"/>
    </source>
</evidence>
<dbReference type="Pfam" id="PF06146">
    <property type="entry name" value="PsiE"/>
    <property type="match status" value="1"/>
</dbReference>
<feature type="transmembrane region" description="Helical" evidence="6">
    <location>
        <begin position="130"/>
        <end position="147"/>
    </location>
</feature>
<comment type="caution">
    <text evidence="7">The sequence shown here is derived from an EMBL/GenBank/DDBJ whole genome shotgun (WGS) entry which is preliminary data.</text>
</comment>
<keyword evidence="3 6" id="KW-0812">Transmembrane</keyword>
<evidence type="ECO:0000256" key="1">
    <source>
        <dbReference type="ARBA" id="ARBA00004651"/>
    </source>
</evidence>
<feature type="transmembrane region" description="Helical" evidence="6">
    <location>
        <begin position="100"/>
        <end position="118"/>
    </location>
</feature>
<name>A0A0V7ZBX4_9CYAN</name>
<evidence type="ECO:0000256" key="6">
    <source>
        <dbReference type="SAM" id="Phobius"/>
    </source>
</evidence>
<evidence type="ECO:0000313" key="7">
    <source>
        <dbReference type="EMBL" id="KST62007.1"/>
    </source>
</evidence>
<proteinExistence type="predicted"/>
<protein>
    <recommendedName>
        <fullName evidence="9">Phosphate-starvation-inducible E-like protein</fullName>
    </recommendedName>
</protein>
<feature type="transmembrane region" description="Helical" evidence="6">
    <location>
        <begin position="67"/>
        <end position="88"/>
    </location>
</feature>